<dbReference type="Proteomes" id="UP000533900">
    <property type="component" value="Unassembled WGS sequence"/>
</dbReference>
<evidence type="ECO:0000313" key="1">
    <source>
        <dbReference type="EMBL" id="MBC2844231.1"/>
    </source>
</evidence>
<protein>
    <submittedName>
        <fullName evidence="1">Uncharacterized protein</fullName>
    </submittedName>
</protein>
<dbReference type="RefSeq" id="WP_185787916.1">
    <property type="nucleotide sequence ID" value="NZ_CANMIT010000001.1"/>
</dbReference>
<accession>A0A842IN91</accession>
<dbReference type="AlphaFoldDB" id="A0A842IN91"/>
<evidence type="ECO:0000313" key="2">
    <source>
        <dbReference type="Proteomes" id="UP000533900"/>
    </source>
</evidence>
<organism evidence="1 2">
    <name type="scientific">Winogradskyella flava</name>
    <dbReference type="NCBI Taxonomy" id="1884876"/>
    <lineage>
        <taxon>Bacteria</taxon>
        <taxon>Pseudomonadati</taxon>
        <taxon>Bacteroidota</taxon>
        <taxon>Flavobacteriia</taxon>
        <taxon>Flavobacteriales</taxon>
        <taxon>Flavobacteriaceae</taxon>
        <taxon>Winogradskyella</taxon>
    </lineage>
</organism>
<dbReference type="EMBL" id="JACLCP010000001">
    <property type="protein sequence ID" value="MBC2844231.1"/>
    <property type="molecule type" value="Genomic_DNA"/>
</dbReference>
<sequence>MNILFTYFTLTVTQISIYLYLKSSLKNLILGYKESDAIATKNHAVKRQEVSTDEITNSNVLSSHVGESCNVTLNKSLRHLEFISTFEMYLENKNHKNFSVEFLQEFEKIKHEAQLTALKSTNRLTHNMHKAA</sequence>
<comment type="caution">
    <text evidence="1">The sequence shown here is derived from an EMBL/GenBank/DDBJ whole genome shotgun (WGS) entry which is preliminary data.</text>
</comment>
<proteinExistence type="predicted"/>
<keyword evidence="2" id="KW-1185">Reference proteome</keyword>
<gene>
    <name evidence="1" type="ORF">H7F21_03935</name>
</gene>
<name>A0A842IN91_9FLAO</name>
<reference evidence="1" key="1">
    <citation type="submission" date="2020-08" db="EMBL/GenBank/DDBJ databases">
        <title>Winogradskyella ouciana sp. nov., isolated from the hadal seawater of the Mariana Trench.</title>
        <authorList>
            <person name="He X."/>
        </authorList>
    </citation>
    <scope>NUCLEOTIDE SEQUENCE [LARGE SCALE GENOMIC DNA]</scope>
    <source>
        <strain evidence="1">KCTC 52348</strain>
    </source>
</reference>